<sequence length="98" mass="10250">MRDWADLQDSTTGLHKGLCVPAAFWTFACKTVTHIILDRDDPGDLAGRPAPLSPAPLSSRPIPAAGRKVGNSTSLTAGVAHLGAEPLSRSLPARIVLV</sequence>
<evidence type="ECO:0000313" key="2">
    <source>
        <dbReference type="EMBL" id="MPC75695.1"/>
    </source>
</evidence>
<dbReference type="PROSITE" id="PS51257">
    <property type="entry name" value="PROKAR_LIPOPROTEIN"/>
    <property type="match status" value="1"/>
</dbReference>
<organism evidence="2 3">
    <name type="scientific">Portunus trituberculatus</name>
    <name type="common">Swimming crab</name>
    <name type="synonym">Neptunus trituberculatus</name>
    <dbReference type="NCBI Taxonomy" id="210409"/>
    <lineage>
        <taxon>Eukaryota</taxon>
        <taxon>Metazoa</taxon>
        <taxon>Ecdysozoa</taxon>
        <taxon>Arthropoda</taxon>
        <taxon>Crustacea</taxon>
        <taxon>Multicrustacea</taxon>
        <taxon>Malacostraca</taxon>
        <taxon>Eumalacostraca</taxon>
        <taxon>Eucarida</taxon>
        <taxon>Decapoda</taxon>
        <taxon>Pleocyemata</taxon>
        <taxon>Brachyura</taxon>
        <taxon>Eubrachyura</taxon>
        <taxon>Portunoidea</taxon>
        <taxon>Portunidae</taxon>
        <taxon>Portuninae</taxon>
        <taxon>Portunus</taxon>
    </lineage>
</organism>
<feature type="compositionally biased region" description="Low complexity" evidence="1">
    <location>
        <begin position="45"/>
        <end position="65"/>
    </location>
</feature>
<proteinExistence type="predicted"/>
<keyword evidence="3" id="KW-1185">Reference proteome</keyword>
<evidence type="ECO:0000313" key="3">
    <source>
        <dbReference type="Proteomes" id="UP000324222"/>
    </source>
</evidence>
<comment type="caution">
    <text evidence="2">The sequence shown here is derived from an EMBL/GenBank/DDBJ whole genome shotgun (WGS) entry which is preliminary data.</text>
</comment>
<accession>A0A5B7I0M7</accession>
<dbReference type="AlphaFoldDB" id="A0A5B7I0M7"/>
<dbReference type="Proteomes" id="UP000324222">
    <property type="component" value="Unassembled WGS sequence"/>
</dbReference>
<protein>
    <submittedName>
        <fullName evidence="2">Uncharacterized protein</fullName>
    </submittedName>
</protein>
<gene>
    <name evidence="2" type="ORF">E2C01_070088</name>
</gene>
<feature type="region of interest" description="Disordered" evidence="1">
    <location>
        <begin position="43"/>
        <end position="70"/>
    </location>
</feature>
<reference evidence="2 3" key="1">
    <citation type="submission" date="2019-05" db="EMBL/GenBank/DDBJ databases">
        <title>Another draft genome of Portunus trituberculatus and its Hox gene families provides insights of decapod evolution.</title>
        <authorList>
            <person name="Jeong J.-H."/>
            <person name="Song I."/>
            <person name="Kim S."/>
            <person name="Choi T."/>
            <person name="Kim D."/>
            <person name="Ryu S."/>
            <person name="Kim W."/>
        </authorList>
    </citation>
    <scope>NUCLEOTIDE SEQUENCE [LARGE SCALE GENOMIC DNA]</scope>
    <source>
        <tissue evidence="2">Muscle</tissue>
    </source>
</reference>
<dbReference type="EMBL" id="VSRR010041665">
    <property type="protein sequence ID" value="MPC75695.1"/>
    <property type="molecule type" value="Genomic_DNA"/>
</dbReference>
<name>A0A5B7I0M7_PORTR</name>
<evidence type="ECO:0000256" key="1">
    <source>
        <dbReference type="SAM" id="MobiDB-lite"/>
    </source>
</evidence>